<dbReference type="PANTHER" id="PTHR33053">
    <property type="entry name" value="PROTEIN, PUTATIVE-RELATED"/>
    <property type="match status" value="1"/>
</dbReference>
<protein>
    <recommendedName>
        <fullName evidence="3">Transposase domain-containing protein</fullName>
    </recommendedName>
</protein>
<organism evidence="2">
    <name type="scientific">Photinus pyralis</name>
    <name type="common">Common eastern firefly</name>
    <name type="synonym">Lampyris pyralis</name>
    <dbReference type="NCBI Taxonomy" id="7054"/>
    <lineage>
        <taxon>Eukaryota</taxon>
        <taxon>Metazoa</taxon>
        <taxon>Ecdysozoa</taxon>
        <taxon>Arthropoda</taxon>
        <taxon>Hexapoda</taxon>
        <taxon>Insecta</taxon>
        <taxon>Pterygota</taxon>
        <taxon>Neoptera</taxon>
        <taxon>Endopterygota</taxon>
        <taxon>Coleoptera</taxon>
        <taxon>Polyphaga</taxon>
        <taxon>Elateriformia</taxon>
        <taxon>Elateroidea</taxon>
        <taxon>Lampyridae</taxon>
        <taxon>Lampyrinae</taxon>
        <taxon>Photinus</taxon>
    </lineage>
</organism>
<name>A0A1Y1KH95_PHOPY</name>
<sequence length="665" mass="76597">MPKSKIVGKRQLQRRAVLLRRKMVNVPIVPVITTQLTSANNVVVSSSNVEYMCGADDTNNQIGSYVEHTKNTSSLPDIDDSYDNIPGHSNSTDESTDNLIDKLRIWCLEENITHSAVNNLLKILQRLHPELPLSARTLLQTPRSTETKQLLNGELLYIGILRNISKLLESCKYKQFDTIRMSVNIDGIPLFRSSDVEFWPILGMCRSIIGSSPFAIAIFCGTGKPHSLKDFLEDFINEVEFLQNHGILYNKKKINFKIEYYVCDAPARSYLKMIAGHNSKEGCERCSSLATWKDHRMIYSPDIGSARTDEDFDSDPPETSHIKGISPLHKIGTKMISQFPLDPMHLIYLGVVRRHLEFLIFGKRPYKLSANTISILENRIASIKQYIPSEFNRKPRPIKLFKRWKATELRLFCLYTGPVLLYNLLTTEQYQHFLKLHYSVFSLSTKSTNLGNVQNILDTYVRDCRGLFDETFIVYNIHSLPHIVDDVAKFGRLDTFSCFPFENFLGILKNSVRSNNKPLQQIHRRIMEADHLSMVHSNEVRVIGKSSEQYSDTFELQYFECQKLCLKSYCLSVNEPDNCIFVNNQVYVIILIFNRNGCYHLKIVPYRYQYDMYKVPNRSSELGIIYVERLSVYTEKVITLESIGYKCVKMPHKDGFAVFPLVHLL</sequence>
<dbReference type="EMBL" id="GEZM01087304">
    <property type="protein sequence ID" value="JAV58786.1"/>
    <property type="molecule type" value="Transcribed_RNA"/>
</dbReference>
<accession>A0A1Y1KH95</accession>
<dbReference type="PANTHER" id="PTHR33053:SF9">
    <property type="entry name" value="AGAP000105-PA"/>
    <property type="match status" value="1"/>
</dbReference>
<dbReference type="AlphaFoldDB" id="A0A1Y1KH95"/>
<reference evidence="2" key="1">
    <citation type="journal article" date="2016" name="Sci. Rep.">
        <title>Molecular characterization of firefly nuptial gifts: a multi-omics approach sheds light on postcopulatory sexual selection.</title>
        <authorList>
            <person name="Al-Wathiqui N."/>
            <person name="Fallon T.R."/>
            <person name="South A."/>
            <person name="Weng J.K."/>
            <person name="Lewis S.M."/>
        </authorList>
    </citation>
    <scope>NUCLEOTIDE SEQUENCE</scope>
</reference>
<feature type="region of interest" description="Disordered" evidence="1">
    <location>
        <begin position="73"/>
        <end position="95"/>
    </location>
</feature>
<evidence type="ECO:0008006" key="3">
    <source>
        <dbReference type="Google" id="ProtNLM"/>
    </source>
</evidence>
<evidence type="ECO:0000256" key="1">
    <source>
        <dbReference type="SAM" id="MobiDB-lite"/>
    </source>
</evidence>
<evidence type="ECO:0000313" key="2">
    <source>
        <dbReference type="EMBL" id="JAV58786.1"/>
    </source>
</evidence>
<proteinExistence type="predicted"/>